<evidence type="ECO:0000256" key="2">
    <source>
        <dbReference type="ARBA" id="ARBA00008328"/>
    </source>
</evidence>
<keyword evidence="5" id="KW-0375">Hydrogen ion transport</keyword>
<evidence type="ECO:0000256" key="4">
    <source>
        <dbReference type="ARBA" id="ARBA00022692"/>
    </source>
</evidence>
<dbReference type="RefSeq" id="XP_021877351.1">
    <property type="nucleotide sequence ID" value="XM_022025545.1"/>
</dbReference>
<dbReference type="GO" id="GO:0007035">
    <property type="term" value="P:vacuolar acidification"/>
    <property type="evidence" value="ECO:0007669"/>
    <property type="project" value="TreeGrafter"/>
</dbReference>
<keyword evidence="12" id="KW-1185">Reference proteome</keyword>
<keyword evidence="7" id="KW-0406">Ion transport</keyword>
<feature type="transmembrane region" description="Helical" evidence="9">
    <location>
        <begin position="35"/>
        <end position="54"/>
    </location>
</feature>
<evidence type="ECO:0000313" key="11">
    <source>
        <dbReference type="EMBL" id="ORZ05970.1"/>
    </source>
</evidence>
<evidence type="ECO:0000256" key="10">
    <source>
        <dbReference type="SAM" id="SignalP"/>
    </source>
</evidence>
<keyword evidence="10" id="KW-0732">Signal</keyword>
<keyword evidence="3" id="KW-0813">Transport</keyword>
<evidence type="ECO:0000256" key="1">
    <source>
        <dbReference type="ARBA" id="ARBA00004127"/>
    </source>
</evidence>
<gene>
    <name evidence="11" type="ORF">BCR41DRAFT_361492</name>
</gene>
<evidence type="ECO:0000256" key="9">
    <source>
        <dbReference type="SAM" id="Phobius"/>
    </source>
</evidence>
<keyword evidence="8 9" id="KW-0472">Membrane</keyword>
<protein>
    <submittedName>
        <fullName evidence="11">ATP synthase subunit H-domain-containing protein</fullName>
    </submittedName>
</protein>
<comment type="similarity">
    <text evidence="2">Belongs to the V-ATPase e1/e2 subunit family.</text>
</comment>
<dbReference type="GeneID" id="33567389"/>
<keyword evidence="6 9" id="KW-1133">Transmembrane helix</keyword>
<feature type="chain" id="PRO_5013231655" evidence="10">
    <location>
        <begin position="20"/>
        <end position="78"/>
    </location>
</feature>
<comment type="caution">
    <text evidence="11">The sequence shown here is derived from an EMBL/GenBank/DDBJ whole genome shotgun (WGS) entry which is preliminary data.</text>
</comment>
<dbReference type="InParanoid" id="A0A1Y2GF87"/>
<keyword evidence="4 9" id="KW-0812">Transmembrane</keyword>
<feature type="signal peptide" evidence="10">
    <location>
        <begin position="1"/>
        <end position="19"/>
    </location>
</feature>
<dbReference type="Pfam" id="PF05493">
    <property type="entry name" value="ATP_synt_H"/>
    <property type="match status" value="1"/>
</dbReference>
<accession>A0A1Y2GF87</accession>
<evidence type="ECO:0000256" key="7">
    <source>
        <dbReference type="ARBA" id="ARBA00023065"/>
    </source>
</evidence>
<dbReference type="Proteomes" id="UP000193648">
    <property type="component" value="Unassembled WGS sequence"/>
</dbReference>
<name>A0A1Y2GF87_9FUNG</name>
<dbReference type="AlphaFoldDB" id="A0A1Y2GF87"/>
<dbReference type="GO" id="GO:0012505">
    <property type="term" value="C:endomembrane system"/>
    <property type="evidence" value="ECO:0007669"/>
    <property type="project" value="UniProtKB-SubCell"/>
</dbReference>
<proteinExistence type="inferred from homology"/>
<dbReference type="GO" id="GO:0046961">
    <property type="term" value="F:proton-transporting ATPase activity, rotational mechanism"/>
    <property type="evidence" value="ECO:0007669"/>
    <property type="project" value="InterPro"/>
</dbReference>
<sequence>MGGLLIVFVFAVVVALSSASYLFTPRGPNQTVIRTALIMTLVSCFLMWSITYLAQLHPLMRPRHSKIRPHNPTEHVTF</sequence>
<evidence type="ECO:0000256" key="3">
    <source>
        <dbReference type="ARBA" id="ARBA00022448"/>
    </source>
</evidence>
<evidence type="ECO:0000313" key="12">
    <source>
        <dbReference type="Proteomes" id="UP000193648"/>
    </source>
</evidence>
<reference evidence="11 12" key="1">
    <citation type="submission" date="2016-07" db="EMBL/GenBank/DDBJ databases">
        <title>Pervasive Adenine N6-methylation of Active Genes in Fungi.</title>
        <authorList>
            <consortium name="DOE Joint Genome Institute"/>
            <person name="Mondo S.J."/>
            <person name="Dannebaum R.O."/>
            <person name="Kuo R.C."/>
            <person name="Labutti K."/>
            <person name="Haridas S."/>
            <person name="Kuo A."/>
            <person name="Salamov A."/>
            <person name="Ahrendt S.R."/>
            <person name="Lipzen A."/>
            <person name="Sullivan W."/>
            <person name="Andreopoulos W.B."/>
            <person name="Clum A."/>
            <person name="Lindquist E."/>
            <person name="Daum C."/>
            <person name="Ramamoorthy G.K."/>
            <person name="Gryganskyi A."/>
            <person name="Culley D."/>
            <person name="Magnuson J.K."/>
            <person name="James T.Y."/>
            <person name="O'Malley M.A."/>
            <person name="Stajich J.E."/>
            <person name="Spatafora J.W."/>
            <person name="Visel A."/>
            <person name="Grigoriev I.V."/>
        </authorList>
    </citation>
    <scope>NUCLEOTIDE SEQUENCE [LARGE SCALE GENOMIC DNA]</scope>
    <source>
        <strain evidence="11 12">NRRL 3116</strain>
    </source>
</reference>
<dbReference type="EMBL" id="MCFF01000048">
    <property type="protein sequence ID" value="ORZ05970.1"/>
    <property type="molecule type" value="Genomic_DNA"/>
</dbReference>
<comment type="subcellular location">
    <subcellularLocation>
        <location evidence="1">Endomembrane system</location>
        <topology evidence="1">Multi-pass membrane protein</topology>
    </subcellularLocation>
</comment>
<dbReference type="OrthoDB" id="1508846at2759"/>
<dbReference type="FunCoup" id="A0A1Y2GF87">
    <property type="interactions" value="102"/>
</dbReference>
<dbReference type="PANTHER" id="PTHR12263">
    <property type="entry name" value="VACUOLAR ATP SYNTHASE SUBUNIT H"/>
    <property type="match status" value="1"/>
</dbReference>
<dbReference type="PANTHER" id="PTHR12263:SF0">
    <property type="entry name" value="V-TYPE PROTON ATPASE SUBUNIT"/>
    <property type="match status" value="1"/>
</dbReference>
<dbReference type="InterPro" id="IPR008389">
    <property type="entry name" value="ATPase_V0-cplx_e1/e2_su"/>
</dbReference>
<organism evidence="11 12">
    <name type="scientific">Lobosporangium transversale</name>
    <dbReference type="NCBI Taxonomy" id="64571"/>
    <lineage>
        <taxon>Eukaryota</taxon>
        <taxon>Fungi</taxon>
        <taxon>Fungi incertae sedis</taxon>
        <taxon>Mucoromycota</taxon>
        <taxon>Mortierellomycotina</taxon>
        <taxon>Mortierellomycetes</taxon>
        <taxon>Mortierellales</taxon>
        <taxon>Mortierellaceae</taxon>
        <taxon>Lobosporangium</taxon>
    </lineage>
</organism>
<evidence type="ECO:0000256" key="5">
    <source>
        <dbReference type="ARBA" id="ARBA00022781"/>
    </source>
</evidence>
<dbReference type="GO" id="GO:0000220">
    <property type="term" value="C:vacuolar proton-transporting V-type ATPase, V0 domain"/>
    <property type="evidence" value="ECO:0007669"/>
    <property type="project" value="TreeGrafter"/>
</dbReference>
<evidence type="ECO:0000256" key="8">
    <source>
        <dbReference type="ARBA" id="ARBA00023136"/>
    </source>
</evidence>
<dbReference type="STRING" id="64571.A0A1Y2GF87"/>
<evidence type="ECO:0000256" key="6">
    <source>
        <dbReference type="ARBA" id="ARBA00022989"/>
    </source>
</evidence>